<evidence type="ECO:0000313" key="5">
    <source>
        <dbReference type="Proteomes" id="UP000619743"/>
    </source>
</evidence>
<dbReference type="PANTHER" id="PTHR11124">
    <property type="entry name" value="VACUOLAR SORTING PROTEIN VPS29"/>
    <property type="match status" value="1"/>
</dbReference>
<evidence type="ECO:0000313" key="4">
    <source>
        <dbReference type="EMBL" id="GGA84818.1"/>
    </source>
</evidence>
<dbReference type="InterPro" id="IPR000979">
    <property type="entry name" value="Phosphodiesterase_MJ0936/Vps29"/>
</dbReference>
<keyword evidence="5" id="KW-1185">Reference proteome</keyword>
<dbReference type="NCBIfam" id="TIGR00040">
    <property type="entry name" value="yfcE"/>
    <property type="match status" value="1"/>
</dbReference>
<dbReference type="Pfam" id="PF12850">
    <property type="entry name" value="Metallophos_2"/>
    <property type="match status" value="1"/>
</dbReference>
<dbReference type="GO" id="GO:0016787">
    <property type="term" value="F:hydrolase activity"/>
    <property type="evidence" value="ECO:0007669"/>
    <property type="project" value="UniProtKB-UniRule"/>
</dbReference>
<dbReference type="RefSeq" id="WP_087506761.1">
    <property type="nucleotide sequence ID" value="NZ_BMDX01000017.1"/>
</dbReference>
<feature type="domain" description="Calcineurin-like phosphoesterase" evidence="3">
    <location>
        <begin position="2"/>
        <end position="155"/>
    </location>
</feature>
<accession>A0A8J2XQY2</accession>
<dbReference type="GO" id="GO:0046872">
    <property type="term" value="F:metal ion binding"/>
    <property type="evidence" value="ECO:0007669"/>
    <property type="project" value="UniProtKB-KW"/>
</dbReference>
<dbReference type="Proteomes" id="UP000619743">
    <property type="component" value="Unassembled WGS sequence"/>
</dbReference>
<keyword evidence="2" id="KW-0479">Metal-binding</keyword>
<sequence length="181" mass="19719">MLFISDIHGSITALNKALAYKIKLGAKHLVLLGDVLNHGPRNPIPEGYDPAAVAARLNQYADCIVAVRGNCDSEVDQMLCDFPLLAEYNWLIVAGKRLCLSHGHQLNPQQLPPLAKGEGFVFGHTHLPVAEYQDDVLLFNPGSITIPKGGHPASLGHYDGQCFRVLKLDSGEPLMSCQWPT</sequence>
<evidence type="ECO:0000256" key="2">
    <source>
        <dbReference type="RuleBase" id="RU362039"/>
    </source>
</evidence>
<reference evidence="5" key="1">
    <citation type="journal article" date="2019" name="Int. J. Syst. Evol. Microbiol.">
        <title>The Global Catalogue of Microorganisms (GCM) 10K type strain sequencing project: providing services to taxonomists for standard genome sequencing and annotation.</title>
        <authorList>
            <consortium name="The Broad Institute Genomics Platform"/>
            <consortium name="The Broad Institute Genome Sequencing Center for Infectious Disease"/>
            <person name="Wu L."/>
            <person name="Ma J."/>
        </authorList>
    </citation>
    <scope>NUCLEOTIDE SEQUENCE [LARGE SCALE GENOMIC DNA]</scope>
    <source>
        <strain evidence="5">CGMCC 1.10130</strain>
    </source>
</reference>
<dbReference type="Gene3D" id="3.60.21.10">
    <property type="match status" value="1"/>
</dbReference>
<dbReference type="InterPro" id="IPR029052">
    <property type="entry name" value="Metallo-depent_PP-like"/>
</dbReference>
<dbReference type="AlphaFoldDB" id="A0A8J2XQY2"/>
<dbReference type="EC" id="3.1.4.-" evidence="2"/>
<dbReference type="NCBIfam" id="NF006988">
    <property type="entry name" value="PRK09453.1"/>
    <property type="match status" value="1"/>
</dbReference>
<dbReference type="InterPro" id="IPR024654">
    <property type="entry name" value="Calcineurin-like_PHP_lpxH"/>
</dbReference>
<dbReference type="SUPFAM" id="SSF56300">
    <property type="entry name" value="Metallo-dependent phosphatases"/>
    <property type="match status" value="1"/>
</dbReference>
<organism evidence="4 5">
    <name type="scientific">Neiella marina</name>
    <dbReference type="NCBI Taxonomy" id="508461"/>
    <lineage>
        <taxon>Bacteria</taxon>
        <taxon>Pseudomonadati</taxon>
        <taxon>Pseudomonadota</taxon>
        <taxon>Gammaproteobacteria</taxon>
        <taxon>Alteromonadales</taxon>
        <taxon>Echinimonadaceae</taxon>
        <taxon>Neiella</taxon>
    </lineage>
</organism>
<dbReference type="OrthoDB" id="9800565at2"/>
<dbReference type="CDD" id="cd00841">
    <property type="entry name" value="MPP_YfcE"/>
    <property type="match status" value="1"/>
</dbReference>
<dbReference type="InterPro" id="IPR041802">
    <property type="entry name" value="MPP_YfcE"/>
</dbReference>
<protein>
    <recommendedName>
        <fullName evidence="2">Phosphoesterase</fullName>
        <ecNumber evidence="2">3.1.4.-</ecNumber>
    </recommendedName>
</protein>
<evidence type="ECO:0000259" key="3">
    <source>
        <dbReference type="Pfam" id="PF12850"/>
    </source>
</evidence>
<proteinExistence type="inferred from homology"/>
<comment type="similarity">
    <text evidence="1 2">Belongs to the metallophosphoesterase superfamily. YfcE family.</text>
</comment>
<evidence type="ECO:0000256" key="1">
    <source>
        <dbReference type="ARBA" id="ARBA00008950"/>
    </source>
</evidence>
<name>A0A8J2XQY2_9GAMM</name>
<dbReference type="EMBL" id="BMDX01000017">
    <property type="protein sequence ID" value="GGA84818.1"/>
    <property type="molecule type" value="Genomic_DNA"/>
</dbReference>
<comment type="caution">
    <text evidence="4">The sequence shown here is derived from an EMBL/GenBank/DDBJ whole genome shotgun (WGS) entry which is preliminary data.</text>
</comment>
<comment type="cofactor">
    <cofactor evidence="2">
        <name>a divalent metal cation</name>
        <dbReference type="ChEBI" id="CHEBI:60240"/>
    </cofactor>
</comment>
<gene>
    <name evidence="4" type="ORF">GCM10011369_28550</name>
</gene>